<keyword evidence="1" id="KW-0472">Membrane</keyword>
<dbReference type="InterPro" id="IPR012373">
    <property type="entry name" value="Ferrdict_sens_TM"/>
</dbReference>
<feature type="domain" description="FecR protein" evidence="2">
    <location>
        <begin position="89"/>
        <end position="178"/>
    </location>
</feature>
<dbReference type="InterPro" id="IPR006860">
    <property type="entry name" value="FecR"/>
</dbReference>
<dbReference type="AlphaFoldDB" id="A0A917IWP3"/>
<comment type="caution">
    <text evidence="3">The sequence shown here is derived from an EMBL/GenBank/DDBJ whole genome shotgun (WGS) entry which is preliminary data.</text>
</comment>
<protein>
    <recommendedName>
        <fullName evidence="2">FecR protein domain-containing protein</fullName>
    </recommendedName>
</protein>
<dbReference type="EMBL" id="BMIB01000002">
    <property type="protein sequence ID" value="GGH66282.1"/>
    <property type="molecule type" value="Genomic_DNA"/>
</dbReference>
<evidence type="ECO:0000256" key="1">
    <source>
        <dbReference type="SAM" id="Phobius"/>
    </source>
</evidence>
<dbReference type="Proteomes" id="UP000627292">
    <property type="component" value="Unassembled WGS sequence"/>
</dbReference>
<evidence type="ECO:0000313" key="3">
    <source>
        <dbReference type="EMBL" id="GGH66282.1"/>
    </source>
</evidence>
<dbReference type="PANTHER" id="PTHR30273:SF2">
    <property type="entry name" value="PROTEIN FECR"/>
    <property type="match status" value="1"/>
</dbReference>
<dbReference type="Gene3D" id="2.60.120.1440">
    <property type="match status" value="1"/>
</dbReference>
<proteinExistence type="predicted"/>
<dbReference type="PANTHER" id="PTHR30273">
    <property type="entry name" value="PERIPLASMIC SIGNAL SENSOR AND SIGMA FACTOR ACTIVATOR FECR-RELATED"/>
    <property type="match status" value="1"/>
</dbReference>
<gene>
    <name evidence="3" type="ORF">GCM10011379_20300</name>
</gene>
<reference evidence="3" key="1">
    <citation type="journal article" date="2014" name="Int. J. Syst. Evol. Microbiol.">
        <title>Complete genome sequence of Corynebacterium casei LMG S-19264T (=DSM 44701T), isolated from a smear-ripened cheese.</title>
        <authorList>
            <consortium name="US DOE Joint Genome Institute (JGI-PGF)"/>
            <person name="Walter F."/>
            <person name="Albersmeier A."/>
            <person name="Kalinowski J."/>
            <person name="Ruckert C."/>
        </authorList>
    </citation>
    <scope>NUCLEOTIDE SEQUENCE</scope>
    <source>
        <strain evidence="3">CGMCC 1.15290</strain>
    </source>
</reference>
<evidence type="ECO:0000313" key="4">
    <source>
        <dbReference type="Proteomes" id="UP000627292"/>
    </source>
</evidence>
<keyword evidence="4" id="KW-1185">Reference proteome</keyword>
<sequence length="280" mass="31560">MIWKRRKNGPEQDELWQQAFDTTGTITGERKQQLLQSIHQRINSSSNRRRKILYISAGAAAAVLTAFVVRVAWTGNKLTPVSKWNMVASNEERKKIELADGSVIWLAPHSAVKLYPAFTSHRNVVLEKGTAFFEVAQDKEHPFAVAVNRQQVQVLGTRFTISIKDTVDVNLVVKDGKVALSNQSGRVIVNGGEQVSTLQSAAGAVATVPEALADWWLQHEVRFMDITLNELLDNIEAYYHVQLNRKNIQRNTRVTLTWSFSQTLEENLNVLNLLTGYNIH</sequence>
<dbReference type="GO" id="GO:0016989">
    <property type="term" value="F:sigma factor antagonist activity"/>
    <property type="evidence" value="ECO:0007669"/>
    <property type="project" value="TreeGrafter"/>
</dbReference>
<evidence type="ECO:0000259" key="2">
    <source>
        <dbReference type="Pfam" id="PF04773"/>
    </source>
</evidence>
<feature type="transmembrane region" description="Helical" evidence="1">
    <location>
        <begin position="52"/>
        <end position="73"/>
    </location>
</feature>
<dbReference type="Pfam" id="PF04773">
    <property type="entry name" value="FecR"/>
    <property type="match status" value="1"/>
</dbReference>
<reference evidence="3" key="2">
    <citation type="submission" date="2020-09" db="EMBL/GenBank/DDBJ databases">
        <authorList>
            <person name="Sun Q."/>
            <person name="Zhou Y."/>
        </authorList>
    </citation>
    <scope>NUCLEOTIDE SEQUENCE</scope>
    <source>
        <strain evidence="3">CGMCC 1.15290</strain>
    </source>
</reference>
<keyword evidence="1" id="KW-0812">Transmembrane</keyword>
<accession>A0A917IWP3</accession>
<dbReference type="RefSeq" id="WP_188951917.1">
    <property type="nucleotide sequence ID" value="NZ_BMIB01000002.1"/>
</dbReference>
<keyword evidence="1" id="KW-1133">Transmembrane helix</keyword>
<dbReference type="PIRSF" id="PIRSF018266">
    <property type="entry name" value="FecR"/>
    <property type="match status" value="1"/>
</dbReference>
<organism evidence="3 4">
    <name type="scientific">Filimonas zeae</name>
    <dbReference type="NCBI Taxonomy" id="1737353"/>
    <lineage>
        <taxon>Bacteria</taxon>
        <taxon>Pseudomonadati</taxon>
        <taxon>Bacteroidota</taxon>
        <taxon>Chitinophagia</taxon>
        <taxon>Chitinophagales</taxon>
        <taxon>Chitinophagaceae</taxon>
        <taxon>Filimonas</taxon>
    </lineage>
</organism>
<name>A0A917IWP3_9BACT</name>